<keyword evidence="1" id="KW-1133">Transmembrane helix</keyword>
<sequence length="275" mass="31368">MRDKKFLRRIIEILFILLLIVPSQPIYARAGGGGGGGGGGAGGGYASSSESGGGKDGASAFDFKFIMKHKLLFGSVAFLLLSGGGVLMFVEMDRYSKVVKRKSNKLKELALKDPYWNINYIKSVVEDTFYSIQYAWNDDEYERVESLLTTSLYNKHLKVLEELKSENKKNVLEDIQFNGCRIISLFEGDEKQWGFIWVEVNFSMRDYIVNTKGKRRIIEGNDNYSRSDFEYWKFVYIENTWLLSNILQKNEVGSGYKKLYIEAENAYGSSNMKKV</sequence>
<evidence type="ECO:0000256" key="1">
    <source>
        <dbReference type="SAM" id="Phobius"/>
    </source>
</evidence>
<dbReference type="Gene3D" id="3.10.450.240">
    <property type="match status" value="1"/>
</dbReference>
<dbReference type="InterPro" id="IPR007379">
    <property type="entry name" value="Tim44-like_dom"/>
</dbReference>
<accession>A0AAP7BVQ9</accession>
<gene>
    <name evidence="3" type="ORF">G6Z34_07930</name>
</gene>
<evidence type="ECO:0000313" key="3">
    <source>
        <dbReference type="EMBL" id="NGU30039.1"/>
    </source>
</evidence>
<evidence type="ECO:0000259" key="2">
    <source>
        <dbReference type="SMART" id="SM00978"/>
    </source>
</evidence>
<evidence type="ECO:0000313" key="4">
    <source>
        <dbReference type="Proteomes" id="UP000481454"/>
    </source>
</evidence>
<dbReference type="AlphaFoldDB" id="A0AAP7BVQ9"/>
<name>A0AAP7BVQ9_CLOPF</name>
<keyword evidence="1" id="KW-0472">Membrane</keyword>
<protein>
    <recommendedName>
        <fullName evidence="2">Tim44-like domain-containing protein</fullName>
    </recommendedName>
</protein>
<proteinExistence type="predicted"/>
<dbReference type="Proteomes" id="UP000481454">
    <property type="component" value="Unassembled WGS sequence"/>
</dbReference>
<comment type="caution">
    <text evidence="3">The sequence shown here is derived from an EMBL/GenBank/DDBJ whole genome shotgun (WGS) entry which is preliminary data.</text>
</comment>
<keyword evidence="1" id="KW-0812">Transmembrane</keyword>
<feature type="domain" description="Tim44-like" evidence="2">
    <location>
        <begin position="103"/>
        <end position="248"/>
    </location>
</feature>
<dbReference type="InterPro" id="IPR032710">
    <property type="entry name" value="NTF2-like_dom_sf"/>
</dbReference>
<reference evidence="3 4" key="1">
    <citation type="submission" date="2020-02" db="EMBL/GenBank/DDBJ databases">
        <title>Genomic Insights into the Phylogeny and Genetic Plasticity of the Human and Animal Enteric Pathogen Clostridium perfringens.</title>
        <authorList>
            <person name="Feng Y."/>
            <person name="Hu Y."/>
        </authorList>
    </citation>
    <scope>NUCLEOTIDE SEQUENCE [LARGE SCALE GENOMIC DNA]</scope>
    <source>
        <strain evidence="3 4">CP-40</strain>
    </source>
</reference>
<feature type="transmembrane region" description="Helical" evidence="1">
    <location>
        <begin position="71"/>
        <end position="90"/>
    </location>
</feature>
<dbReference type="RefSeq" id="WP_003459899.1">
    <property type="nucleotide sequence ID" value="NZ_CATNWT010000001.1"/>
</dbReference>
<dbReference type="SMART" id="SM00978">
    <property type="entry name" value="Tim44"/>
    <property type="match status" value="1"/>
</dbReference>
<dbReference type="SUPFAM" id="SSF54427">
    <property type="entry name" value="NTF2-like"/>
    <property type="match status" value="1"/>
</dbReference>
<dbReference type="EMBL" id="JAALLZ010000002">
    <property type="protein sequence ID" value="NGU30039.1"/>
    <property type="molecule type" value="Genomic_DNA"/>
</dbReference>
<organism evidence="3 4">
    <name type="scientific">Clostridium perfringens</name>
    <dbReference type="NCBI Taxonomy" id="1502"/>
    <lineage>
        <taxon>Bacteria</taxon>
        <taxon>Bacillati</taxon>
        <taxon>Bacillota</taxon>
        <taxon>Clostridia</taxon>
        <taxon>Eubacteriales</taxon>
        <taxon>Clostridiaceae</taxon>
        <taxon>Clostridium</taxon>
    </lineage>
</organism>